<evidence type="ECO:0000313" key="3">
    <source>
        <dbReference type="EMBL" id="ARO45635.1"/>
    </source>
</evidence>
<dbReference type="SUPFAM" id="SSF55486">
    <property type="entry name" value="Metalloproteases ('zincins'), catalytic domain"/>
    <property type="match status" value="1"/>
</dbReference>
<evidence type="ECO:0000256" key="1">
    <source>
        <dbReference type="SAM" id="MobiDB-lite"/>
    </source>
</evidence>
<name>A0A1W6QWY6_ENTFL</name>
<feature type="region of interest" description="Disordered" evidence="1">
    <location>
        <begin position="1151"/>
        <end position="1210"/>
    </location>
</feature>
<feature type="compositionally biased region" description="Basic and acidic residues" evidence="1">
    <location>
        <begin position="1172"/>
        <end position="1190"/>
    </location>
</feature>
<dbReference type="GO" id="GO:0008237">
    <property type="term" value="F:metallopeptidase activity"/>
    <property type="evidence" value="ECO:0007669"/>
    <property type="project" value="InterPro"/>
</dbReference>
<feature type="compositionally biased region" description="Basic and acidic residues" evidence="1">
    <location>
        <begin position="1151"/>
        <end position="1165"/>
    </location>
</feature>
<feature type="compositionally biased region" description="Basic and acidic residues" evidence="1">
    <location>
        <begin position="958"/>
        <end position="973"/>
    </location>
</feature>
<geneLocation type="plasmid" evidence="3">
    <name>pGTC2</name>
</geneLocation>
<evidence type="ECO:0000259" key="2">
    <source>
        <dbReference type="Pfam" id="PF18796"/>
    </source>
</evidence>
<feature type="compositionally biased region" description="Basic and acidic residues" evidence="1">
    <location>
        <begin position="1270"/>
        <end position="1330"/>
    </location>
</feature>
<proteinExistence type="predicted"/>
<dbReference type="InterPro" id="IPR024079">
    <property type="entry name" value="MetalloPept_cat_dom_sf"/>
</dbReference>
<dbReference type="SUPFAM" id="SSF57783">
    <property type="entry name" value="Zinc beta-ribbon"/>
    <property type="match status" value="1"/>
</dbReference>
<feature type="region of interest" description="Disordered" evidence="1">
    <location>
        <begin position="581"/>
        <end position="602"/>
    </location>
</feature>
<dbReference type="Gene3D" id="3.40.390.10">
    <property type="entry name" value="Collagenase (Catalytic Domain)"/>
    <property type="match status" value="1"/>
</dbReference>
<feature type="compositionally biased region" description="Basic and acidic residues" evidence="1">
    <location>
        <begin position="592"/>
        <end position="602"/>
    </location>
</feature>
<feature type="region of interest" description="Disordered" evidence="1">
    <location>
        <begin position="1270"/>
        <end position="1331"/>
    </location>
</feature>
<feature type="region of interest" description="Disordered" evidence="1">
    <location>
        <begin position="958"/>
        <end position="999"/>
    </location>
</feature>
<dbReference type="EMBL" id="KY270848">
    <property type="protein sequence ID" value="ARO45635.1"/>
    <property type="molecule type" value="Genomic_DNA"/>
</dbReference>
<protein>
    <recommendedName>
        <fullName evidence="2">Large polyvalent protein-associated domain-containing protein</fullName>
    </recommendedName>
</protein>
<organism evidence="3">
    <name type="scientific">Enterococcus faecalis</name>
    <name type="common">Streptococcus faecalis</name>
    <dbReference type="NCBI Taxonomy" id="1351"/>
    <lineage>
        <taxon>Bacteria</taxon>
        <taxon>Bacillati</taxon>
        <taxon>Bacillota</taxon>
        <taxon>Bacilli</taxon>
        <taxon>Lactobacillales</taxon>
        <taxon>Enterococcaceae</taxon>
        <taxon>Enterococcus</taxon>
    </lineage>
</organism>
<sequence length="1665" mass="190264">MENQLTSLMKEKYGVTRSSSVTITEKDTLYTAFRKLADSIYKNGEWTEEDEQRAVDTMIRNRNNFPLGEERIQWTSSKGVDWHAEVSIQPLREIDQMILGERAEGKIGYTTIMNRTNVAEQKTTTKKTYVLLDPENKLGTKHATFYYFAHKEVDEFTYMALGNRNRAIGYDKLQRDILKEFDQQATHLPFEREDLERLLRKLSDAQYSGKKHANTFQKEIIGELTDEFLATLPRDERMEFLGQPHLAKEMVEKGQVDEKNQAWVNEQLATHWGDLSTNPESTMKVNLDKAPYIFQDGNYKRYIDPRYLESYRKKNQVLTFVQSYIETTYNLFLQTEYEKEIEKQTRASAWQTKKNINKETREIMEKTSLKNYFGFVELDNEVDLTLFVQFEQEMTRTHAVLPKTGNVVPDLRLRKLGNHKALGMYVPGNHTIAIDFRDTSDAIGGVGIQSFVHEYGHALDYGHGNGQLLSMTEEFKEIVTRYRDNLSLSASTTYVGKKADYYGTPTEVFARAFELYLSEAGFTSALIKSKEVYQTKTEYTLFDSAMRAQVTTYFDQHFPMIKEQIQLLQDKEIQATVSPLKEATVTEPTQSKAKEGGKSMARTHKEREEAWQKANSKNILDVAASLGMGLERSGGSYTWSEHDSFVLTPKRNSFYWNSRMTGGGPIQMVQAVKECSVAQAVDYLQELDVKAFDASKEPPKTPFHYYMKEATDLSLTEDYLMNERQLSEETIHYFVSEGLLAQSTYKDKKTGEIEPVIVFKHKDPSGKIQGVALQGIVENYNKHDRGRLKRTFGDGYIGLSVNVGNPPSFRQATEENPLKIIAFEAPIDLMSYYELHKDTLGDAVLLTMNGLKKEAVSTYLANEIAPELPRDIKAHYLEELGKHFQSSKKVQIVLAVDNDPIDEKKGHRPAQHFIEQFPSSVFSVQEAVPEAPEGQEKWDWNEQLKWEKTKKIIDLLEGEKNMSDKQPNQKEQELSPVEETISEEQVIEKSESPAQNSNEESFSAIVKKVFDEGTDVVASFQEEANKLVDDALGTNQSYVTKEDIEAILETHFEKITHVLAHYTETVSSEQPLTETKAEEVSKGLIDTLKAILDDCRTQLRNYFQGKKQGVIHSLDTVRVTIKNSINGRVLVVNEQLKKFAAIMDKKFALEEKPSKKKAEESEKTTKGTQQESPKKMKEEVKKEAEKDTKNEPTPSEKTNEPLRPTSLEEQLVEKENLYQAIIKKRDDLIQSPNFLREETRSGDKQLTPAQQVVQYTKELQQVEKEIKELKDAQEKARQKVATVKKEDTKQDTKNTSEPSPKKEEKKGTAKKQEEKKIEKQPSHSKEKTPEKNGAALFKALLKANNSQAVHDVLAKETHQLLEREPLKKHLETMAKFPHYSQKNIQLLTKQAPEATEVASVNQWKELGYELKDQATPIYVQAPFHTIEKDKNGEPVLDKNGEVVTKVEHHFVPVFDESQVVGREKQREALDLEDPKQFFSVYQSLKECCPVPITFTYETGLNNGYYDQTKNQLLVLEGLGGELTCLTIVEELSKILVNQTRPETMIAEEQVKHQFEAEGLAFALGSYLGLDTSDGYFPFIELKQYQTTENGLKELTESLAFITKQARGLIEKIDTQLEKSKQVYVPKNKFEERLAAARPSVEANQTTPQKQEQVEAPKASSPSLNR</sequence>
<feature type="domain" description="Large polyvalent protein-associated" evidence="2">
    <location>
        <begin position="497"/>
        <end position="564"/>
    </location>
</feature>
<keyword evidence="3" id="KW-0614">Plasmid</keyword>
<accession>A0A1W6QWY6</accession>
<reference evidence="3" key="1">
    <citation type="submission" date="2016-11" db="EMBL/GenBank/DDBJ databases">
        <title>Characterization of a Plasmid Isolated from Enterococcus faecalis found in the Fecal Material of a Blue Whale.</title>
        <authorList>
            <person name="McLaughlin R."/>
        </authorList>
    </citation>
    <scope>NUCLEOTIDE SEQUENCE</scope>
    <source>
        <strain evidence="3">2</strain>
        <plasmid evidence="3">pGTC2</plasmid>
    </source>
</reference>
<dbReference type="InterPro" id="IPR041047">
    <property type="entry name" value="LPD1"/>
</dbReference>
<feature type="region of interest" description="Disordered" evidence="1">
    <location>
        <begin position="1634"/>
        <end position="1665"/>
    </location>
</feature>
<dbReference type="Gene3D" id="3.40.1360.10">
    <property type="match status" value="1"/>
</dbReference>
<feature type="compositionally biased region" description="Polar residues" evidence="1">
    <location>
        <begin position="1641"/>
        <end position="1650"/>
    </location>
</feature>
<dbReference type="Pfam" id="PF18796">
    <property type="entry name" value="LPD1"/>
    <property type="match status" value="1"/>
</dbReference>
<dbReference type="RefSeq" id="WP_172689403.1">
    <property type="nucleotide sequence ID" value="NZ_KY270848.1"/>
</dbReference>